<comment type="caution">
    <text evidence="1">The sequence shown here is derived from an EMBL/GenBank/DDBJ whole genome shotgun (WGS) entry which is preliminary data.</text>
</comment>
<proteinExistence type="predicted"/>
<gene>
    <name evidence="1" type="ORF">DPMN_084405</name>
</gene>
<evidence type="ECO:0000313" key="2">
    <source>
        <dbReference type="Proteomes" id="UP000828390"/>
    </source>
</evidence>
<accession>A0A9D4BJ80</accession>
<dbReference type="AlphaFoldDB" id="A0A9D4BJ80"/>
<dbReference type="Proteomes" id="UP000828390">
    <property type="component" value="Unassembled WGS sequence"/>
</dbReference>
<protein>
    <submittedName>
        <fullName evidence="1">Uncharacterized protein</fullName>
    </submittedName>
</protein>
<reference evidence="1" key="2">
    <citation type="submission" date="2020-11" db="EMBL/GenBank/DDBJ databases">
        <authorList>
            <person name="McCartney M.A."/>
            <person name="Auch B."/>
            <person name="Kono T."/>
            <person name="Mallez S."/>
            <person name="Becker A."/>
            <person name="Gohl D.M."/>
            <person name="Silverstein K.A.T."/>
            <person name="Koren S."/>
            <person name="Bechman K.B."/>
            <person name="Herman A."/>
            <person name="Abrahante J.E."/>
            <person name="Garbe J."/>
        </authorList>
    </citation>
    <scope>NUCLEOTIDE SEQUENCE</scope>
    <source>
        <strain evidence="1">Duluth1</strain>
        <tissue evidence="1">Whole animal</tissue>
    </source>
</reference>
<reference evidence="1" key="1">
    <citation type="journal article" date="2019" name="bioRxiv">
        <title>The Genome of the Zebra Mussel, Dreissena polymorpha: A Resource for Invasive Species Research.</title>
        <authorList>
            <person name="McCartney M.A."/>
            <person name="Auch B."/>
            <person name="Kono T."/>
            <person name="Mallez S."/>
            <person name="Zhang Y."/>
            <person name="Obille A."/>
            <person name="Becker A."/>
            <person name="Abrahante J.E."/>
            <person name="Garbe J."/>
            <person name="Badalamenti J.P."/>
            <person name="Herman A."/>
            <person name="Mangelson H."/>
            <person name="Liachko I."/>
            <person name="Sullivan S."/>
            <person name="Sone E.D."/>
            <person name="Koren S."/>
            <person name="Silverstein K.A.T."/>
            <person name="Beckman K.B."/>
            <person name="Gohl D.M."/>
        </authorList>
    </citation>
    <scope>NUCLEOTIDE SEQUENCE</scope>
    <source>
        <strain evidence="1">Duluth1</strain>
        <tissue evidence="1">Whole animal</tissue>
    </source>
</reference>
<organism evidence="1 2">
    <name type="scientific">Dreissena polymorpha</name>
    <name type="common">Zebra mussel</name>
    <name type="synonym">Mytilus polymorpha</name>
    <dbReference type="NCBI Taxonomy" id="45954"/>
    <lineage>
        <taxon>Eukaryota</taxon>
        <taxon>Metazoa</taxon>
        <taxon>Spiralia</taxon>
        <taxon>Lophotrochozoa</taxon>
        <taxon>Mollusca</taxon>
        <taxon>Bivalvia</taxon>
        <taxon>Autobranchia</taxon>
        <taxon>Heteroconchia</taxon>
        <taxon>Euheterodonta</taxon>
        <taxon>Imparidentia</taxon>
        <taxon>Neoheterodontei</taxon>
        <taxon>Myida</taxon>
        <taxon>Dreissenoidea</taxon>
        <taxon>Dreissenidae</taxon>
        <taxon>Dreissena</taxon>
    </lineage>
</organism>
<name>A0A9D4BJ80_DREPO</name>
<evidence type="ECO:0000313" key="1">
    <source>
        <dbReference type="EMBL" id="KAH3696922.1"/>
    </source>
</evidence>
<dbReference type="EMBL" id="JAIWYP010000016">
    <property type="protein sequence ID" value="KAH3696922.1"/>
    <property type="molecule type" value="Genomic_DNA"/>
</dbReference>
<sequence length="58" mass="6932">MAVRMIPSITENTEDTLAGQRHRLLTTTTWKHSRCVSDDFRYQGRSWILFNVLRQHKE</sequence>
<keyword evidence="2" id="KW-1185">Reference proteome</keyword>